<evidence type="ECO:0000256" key="10">
    <source>
        <dbReference type="ARBA" id="ARBA00030717"/>
    </source>
</evidence>
<dbReference type="NCBIfam" id="TIGR00928">
    <property type="entry name" value="purB"/>
    <property type="match status" value="1"/>
</dbReference>
<evidence type="ECO:0000259" key="13">
    <source>
        <dbReference type="SMART" id="SM00998"/>
    </source>
</evidence>
<dbReference type="UniPathway" id="UPA00075">
    <property type="reaction ID" value="UER00336"/>
</dbReference>
<dbReference type="InParanoid" id="S8E3B3"/>
<comment type="pathway">
    <text evidence="3 12">Purine metabolism; AMP biosynthesis via de novo pathway; AMP from IMP: step 2/2.</text>
</comment>
<dbReference type="eggNOG" id="KOG2700">
    <property type="taxonomic scope" value="Eukaryota"/>
</dbReference>
<dbReference type="PROSITE" id="PS00163">
    <property type="entry name" value="FUMARATE_LYASES"/>
    <property type="match status" value="1"/>
</dbReference>
<dbReference type="GO" id="GO:0005829">
    <property type="term" value="C:cytosol"/>
    <property type="evidence" value="ECO:0007669"/>
    <property type="project" value="TreeGrafter"/>
</dbReference>
<comment type="similarity">
    <text evidence="4 12">Belongs to the lyase 1 family. Adenylosuccinate lyase subfamily.</text>
</comment>
<evidence type="ECO:0000256" key="3">
    <source>
        <dbReference type="ARBA" id="ARBA00004734"/>
    </source>
</evidence>
<evidence type="ECO:0000313" key="15">
    <source>
        <dbReference type="Proteomes" id="UP000015241"/>
    </source>
</evidence>
<dbReference type="InterPro" id="IPR019468">
    <property type="entry name" value="AdenyloSucc_lyase_C"/>
</dbReference>
<dbReference type="STRING" id="743788.S8E3B3"/>
<comment type="pathway">
    <text evidence="2 12">Purine metabolism; IMP biosynthesis via de novo pathway; 5-amino-1-(5-phospho-D-ribosyl)imidazole-4-carboxamide from 5-amino-1-(5-phospho-D-ribosyl)imidazole-4-carboxylate: step 2/2.</text>
</comment>
<gene>
    <name evidence="14" type="ORF">FOMPIDRAFT_1124769</name>
</gene>
<evidence type="ECO:0000256" key="6">
    <source>
        <dbReference type="ARBA" id="ARBA00012339"/>
    </source>
</evidence>
<comment type="catalytic activity">
    <reaction evidence="11 12">
        <text>N(6)-(1,2-dicarboxyethyl)-AMP = fumarate + AMP</text>
        <dbReference type="Rhea" id="RHEA:16853"/>
        <dbReference type="ChEBI" id="CHEBI:29806"/>
        <dbReference type="ChEBI" id="CHEBI:57567"/>
        <dbReference type="ChEBI" id="CHEBI:456215"/>
        <dbReference type="EC" id="4.3.2.2"/>
    </reaction>
</comment>
<evidence type="ECO:0000256" key="8">
    <source>
        <dbReference type="ARBA" id="ARBA00022755"/>
    </source>
</evidence>
<dbReference type="PANTHER" id="PTHR43172:SF1">
    <property type="entry name" value="ADENYLOSUCCINATE LYASE"/>
    <property type="match status" value="1"/>
</dbReference>
<reference evidence="14 15" key="1">
    <citation type="journal article" date="2012" name="Science">
        <title>The Paleozoic origin of enzymatic lignin decomposition reconstructed from 31 fungal genomes.</title>
        <authorList>
            <person name="Floudas D."/>
            <person name="Binder M."/>
            <person name="Riley R."/>
            <person name="Barry K."/>
            <person name="Blanchette R.A."/>
            <person name="Henrissat B."/>
            <person name="Martinez A.T."/>
            <person name="Otillar R."/>
            <person name="Spatafora J.W."/>
            <person name="Yadav J.S."/>
            <person name="Aerts A."/>
            <person name="Benoit I."/>
            <person name="Boyd A."/>
            <person name="Carlson A."/>
            <person name="Copeland A."/>
            <person name="Coutinho P.M."/>
            <person name="de Vries R.P."/>
            <person name="Ferreira P."/>
            <person name="Findley K."/>
            <person name="Foster B."/>
            <person name="Gaskell J."/>
            <person name="Glotzer D."/>
            <person name="Gorecki P."/>
            <person name="Heitman J."/>
            <person name="Hesse C."/>
            <person name="Hori C."/>
            <person name="Igarashi K."/>
            <person name="Jurgens J.A."/>
            <person name="Kallen N."/>
            <person name="Kersten P."/>
            <person name="Kohler A."/>
            <person name="Kuees U."/>
            <person name="Kumar T.K.A."/>
            <person name="Kuo A."/>
            <person name="LaButti K."/>
            <person name="Larrondo L.F."/>
            <person name="Lindquist E."/>
            <person name="Ling A."/>
            <person name="Lombard V."/>
            <person name="Lucas S."/>
            <person name="Lundell T."/>
            <person name="Martin R."/>
            <person name="McLaughlin D.J."/>
            <person name="Morgenstern I."/>
            <person name="Morin E."/>
            <person name="Murat C."/>
            <person name="Nagy L.G."/>
            <person name="Nolan M."/>
            <person name="Ohm R.A."/>
            <person name="Patyshakuliyeva A."/>
            <person name="Rokas A."/>
            <person name="Ruiz-Duenas F.J."/>
            <person name="Sabat G."/>
            <person name="Salamov A."/>
            <person name="Samejima M."/>
            <person name="Schmutz J."/>
            <person name="Slot J.C."/>
            <person name="St John F."/>
            <person name="Stenlid J."/>
            <person name="Sun H."/>
            <person name="Sun S."/>
            <person name="Syed K."/>
            <person name="Tsang A."/>
            <person name="Wiebenga A."/>
            <person name="Young D."/>
            <person name="Pisabarro A."/>
            <person name="Eastwood D.C."/>
            <person name="Martin F."/>
            <person name="Cullen D."/>
            <person name="Grigoriev I.V."/>
            <person name="Hibbett D.S."/>
        </authorList>
    </citation>
    <scope>NUCLEOTIDE SEQUENCE</scope>
    <source>
        <strain evidence="15">FP-58527</strain>
    </source>
</reference>
<dbReference type="Gene3D" id="1.10.40.30">
    <property type="entry name" value="Fumarase/aspartase (C-terminal domain)"/>
    <property type="match status" value="1"/>
</dbReference>
<evidence type="ECO:0000256" key="2">
    <source>
        <dbReference type="ARBA" id="ARBA00004706"/>
    </source>
</evidence>
<evidence type="ECO:0000256" key="9">
    <source>
        <dbReference type="ARBA" id="ARBA00023239"/>
    </source>
</evidence>
<evidence type="ECO:0000256" key="4">
    <source>
        <dbReference type="ARBA" id="ARBA00008273"/>
    </source>
</evidence>
<accession>S8E3B3</accession>
<evidence type="ECO:0000256" key="5">
    <source>
        <dbReference type="ARBA" id="ARBA00011668"/>
    </source>
</evidence>
<dbReference type="InterPro" id="IPR000362">
    <property type="entry name" value="Fumarate_lyase_fam"/>
</dbReference>
<dbReference type="PANTHER" id="PTHR43172">
    <property type="entry name" value="ADENYLOSUCCINATE LYASE"/>
    <property type="match status" value="1"/>
</dbReference>
<comment type="catalytic activity">
    <reaction evidence="1 12">
        <text>(2S)-2-[5-amino-1-(5-phospho-beta-D-ribosyl)imidazole-4-carboxamido]succinate = 5-amino-1-(5-phospho-beta-D-ribosyl)imidazole-4-carboxamide + fumarate</text>
        <dbReference type="Rhea" id="RHEA:23920"/>
        <dbReference type="ChEBI" id="CHEBI:29806"/>
        <dbReference type="ChEBI" id="CHEBI:58443"/>
        <dbReference type="ChEBI" id="CHEBI:58475"/>
        <dbReference type="EC" id="4.3.2.2"/>
    </reaction>
</comment>
<dbReference type="SMART" id="SM00998">
    <property type="entry name" value="ADSL_C"/>
    <property type="match status" value="1"/>
</dbReference>
<keyword evidence="8 12" id="KW-0658">Purine biosynthesis</keyword>
<dbReference type="Pfam" id="PF10397">
    <property type="entry name" value="ADSL_C"/>
    <property type="match status" value="1"/>
</dbReference>
<dbReference type="Pfam" id="PF00206">
    <property type="entry name" value="Lyase_1"/>
    <property type="match status" value="2"/>
</dbReference>
<dbReference type="PRINTS" id="PR00149">
    <property type="entry name" value="FUMRATELYASE"/>
</dbReference>
<evidence type="ECO:0000256" key="11">
    <source>
        <dbReference type="ARBA" id="ARBA00047513"/>
    </source>
</evidence>
<dbReference type="InterPro" id="IPR004769">
    <property type="entry name" value="Pur_lyase"/>
</dbReference>
<dbReference type="Proteomes" id="UP000015241">
    <property type="component" value="Unassembled WGS sequence"/>
</dbReference>
<dbReference type="InterPro" id="IPR022761">
    <property type="entry name" value="Fumarate_lyase_N"/>
</dbReference>
<dbReference type="EC" id="4.3.2.2" evidence="6 12"/>
<dbReference type="FunCoup" id="S8E3B3">
    <property type="interactions" value="491"/>
</dbReference>
<dbReference type="InterPro" id="IPR008948">
    <property type="entry name" value="L-Aspartase-like"/>
</dbReference>
<evidence type="ECO:0000256" key="1">
    <source>
        <dbReference type="ARBA" id="ARBA00000598"/>
    </source>
</evidence>
<evidence type="ECO:0000256" key="7">
    <source>
        <dbReference type="ARBA" id="ARBA00017058"/>
    </source>
</evidence>
<dbReference type="FunFam" id="1.10.40.30:FF:000005">
    <property type="entry name" value="Adenylosuccinate lyase"/>
    <property type="match status" value="1"/>
</dbReference>
<dbReference type="EMBL" id="KE504158">
    <property type="protein sequence ID" value="EPS99257.1"/>
    <property type="molecule type" value="Genomic_DNA"/>
</dbReference>
<dbReference type="InterPro" id="IPR020557">
    <property type="entry name" value="Fumarate_lyase_CS"/>
</dbReference>
<dbReference type="HOGENOM" id="CLU_030949_1_1_1"/>
<dbReference type="OrthoDB" id="406045at2759"/>
<protein>
    <recommendedName>
        <fullName evidence="7 12">Adenylosuccinate lyase</fullName>
        <shortName evidence="12">ASL</shortName>
        <ecNumber evidence="6 12">4.3.2.2</ecNumber>
    </recommendedName>
    <alternativeName>
        <fullName evidence="10 12">Adenylosuccinase</fullName>
    </alternativeName>
</protein>
<sequence>MEAFNTYQTPLSSRYASKEMAHLFSAENRFHTWRKLWLNLAIAEKQLGLPIPEEAIEQMKDNLHLNAEQFEIAAAEEKKRRHDVMAHVHTFGHVAPAAAGIIHLGATSCYVTDNADLIFLREALTLLLGKLAVVIDRFSAFAAQYRDLPTLGFTHFQPAQLTTVGKRTTLWLQELLWDLRNIKRARDDLGFRGVKGTTGTQASFLTLFDGDHDKACIHFPAHSLPLILHQVEELDRLVTELSGFTYAYPVTSQTYSRKIDIDVLAPLASLGATAHKLATDLRLLANLKEVEEPFESTQIGSSAMAYKRNPMRSERICSLSRHLMVLHQNALMTASVQWFERTLDDSANRRITLPEAFLTADIVLTTLQNVSEGLVVYPKVIARRIAQELPFMATENIIMAMVKAGGDRQEAHEKIRVLSHEAAHQVKTEGLENDLIERVRRDPYFDPIKGQLDELLDPKSFIGRAPEQVDKFLKEWVTPALADKELQASVNAGGKAELNV</sequence>
<dbReference type="GO" id="GO:0044208">
    <property type="term" value="P:'de novo' AMP biosynthetic process"/>
    <property type="evidence" value="ECO:0007669"/>
    <property type="project" value="UniProtKB-UniPathway"/>
</dbReference>
<dbReference type="AlphaFoldDB" id="S8E3B3"/>
<dbReference type="SUPFAM" id="SSF48557">
    <property type="entry name" value="L-aspartase-like"/>
    <property type="match status" value="1"/>
</dbReference>
<feature type="domain" description="Adenylosuccinate lyase C-terminal" evidence="13">
    <location>
        <begin position="389"/>
        <end position="473"/>
    </location>
</feature>
<dbReference type="Gene3D" id="1.20.200.10">
    <property type="entry name" value="Fumarase/aspartase (Central domain)"/>
    <property type="match status" value="1"/>
</dbReference>
<dbReference type="GO" id="GO:0004018">
    <property type="term" value="F:N6-(1,2-dicarboxyethyl)AMP AMP-lyase (fumarate-forming) activity"/>
    <property type="evidence" value="ECO:0007669"/>
    <property type="project" value="InterPro"/>
</dbReference>
<name>S8E3B3_FOMSC</name>
<dbReference type="GO" id="GO:0070626">
    <property type="term" value="F:(S)-2-(5-amino-1-(5-phospho-D-ribosyl)imidazole-4-carboxamido) succinate lyase (fumarate-forming) activity"/>
    <property type="evidence" value="ECO:0007669"/>
    <property type="project" value="TreeGrafter"/>
</dbReference>
<evidence type="ECO:0000256" key="12">
    <source>
        <dbReference type="RuleBase" id="RU361172"/>
    </source>
</evidence>
<dbReference type="FunFam" id="1.10.275.60:FF:000001">
    <property type="entry name" value="Adenylosuccinate lyase"/>
    <property type="match status" value="1"/>
</dbReference>
<dbReference type="UniPathway" id="UPA00074">
    <property type="reaction ID" value="UER00132"/>
</dbReference>
<evidence type="ECO:0000313" key="14">
    <source>
        <dbReference type="EMBL" id="EPS99257.1"/>
    </source>
</evidence>
<proteinExistence type="inferred from homology"/>
<organism evidence="14 15">
    <name type="scientific">Fomitopsis schrenkii</name>
    <name type="common">Brown rot fungus</name>
    <dbReference type="NCBI Taxonomy" id="2126942"/>
    <lineage>
        <taxon>Eukaryota</taxon>
        <taxon>Fungi</taxon>
        <taxon>Dikarya</taxon>
        <taxon>Basidiomycota</taxon>
        <taxon>Agaricomycotina</taxon>
        <taxon>Agaricomycetes</taxon>
        <taxon>Polyporales</taxon>
        <taxon>Fomitopsis</taxon>
    </lineage>
</organism>
<dbReference type="CDD" id="cd03302">
    <property type="entry name" value="Adenylsuccinate_lyase_2"/>
    <property type="match status" value="1"/>
</dbReference>
<comment type="subunit">
    <text evidence="5">Homotetramer. Residues from neighboring subunits contribute catalytic and substrate-binding residues to each active site.</text>
</comment>
<dbReference type="GO" id="GO:0006189">
    <property type="term" value="P:'de novo' IMP biosynthetic process"/>
    <property type="evidence" value="ECO:0007669"/>
    <property type="project" value="UniProtKB-UniPathway"/>
</dbReference>
<dbReference type="Gene3D" id="1.10.275.60">
    <property type="match status" value="1"/>
</dbReference>
<keyword evidence="15" id="KW-1185">Reference proteome</keyword>
<keyword evidence="9 12" id="KW-0456">Lyase</keyword>